<dbReference type="PROSITE" id="PS51819">
    <property type="entry name" value="VOC"/>
    <property type="match status" value="1"/>
</dbReference>
<dbReference type="Pfam" id="PF00903">
    <property type="entry name" value="Glyoxalase"/>
    <property type="match status" value="1"/>
</dbReference>
<gene>
    <name evidence="2" type="ORF">Rhe02_80500</name>
</gene>
<accession>A0A8J3QIF4</accession>
<dbReference type="SUPFAM" id="SSF54593">
    <property type="entry name" value="Glyoxalase/Bleomycin resistance protein/Dihydroxybiphenyl dioxygenase"/>
    <property type="match status" value="1"/>
</dbReference>
<reference evidence="2" key="1">
    <citation type="submission" date="2021-01" db="EMBL/GenBank/DDBJ databases">
        <title>Whole genome shotgun sequence of Rhizocola hellebori NBRC 109834.</title>
        <authorList>
            <person name="Komaki H."/>
            <person name="Tamura T."/>
        </authorList>
    </citation>
    <scope>NUCLEOTIDE SEQUENCE</scope>
    <source>
        <strain evidence="2">NBRC 109834</strain>
    </source>
</reference>
<evidence type="ECO:0000259" key="1">
    <source>
        <dbReference type="PROSITE" id="PS51819"/>
    </source>
</evidence>
<comment type="caution">
    <text evidence="2">The sequence shown here is derived from an EMBL/GenBank/DDBJ whole genome shotgun (WGS) entry which is preliminary data.</text>
</comment>
<keyword evidence="3" id="KW-1185">Reference proteome</keyword>
<dbReference type="PANTHER" id="PTHR36437:SF2">
    <property type="entry name" value="GLYOXALASE_BLEOMYCIN RESISTANCE PROTEIN_DIOXYGENASE"/>
    <property type="match status" value="1"/>
</dbReference>
<protein>
    <submittedName>
        <fullName evidence="2">Glyoxalase</fullName>
    </submittedName>
</protein>
<dbReference type="AlphaFoldDB" id="A0A8J3QIF4"/>
<proteinExistence type="predicted"/>
<dbReference type="PANTHER" id="PTHR36437">
    <property type="entry name" value="GLYOXALASE/BLEOMYCIN RESISTANCE PROTEIN/DIOXYGENASE"/>
    <property type="match status" value="1"/>
</dbReference>
<dbReference type="InterPro" id="IPR037523">
    <property type="entry name" value="VOC_core"/>
</dbReference>
<feature type="domain" description="VOC" evidence="1">
    <location>
        <begin position="4"/>
        <end position="134"/>
    </location>
</feature>
<dbReference type="EMBL" id="BONY01000081">
    <property type="protein sequence ID" value="GIH09983.1"/>
    <property type="molecule type" value="Genomic_DNA"/>
</dbReference>
<organism evidence="2 3">
    <name type="scientific">Rhizocola hellebori</name>
    <dbReference type="NCBI Taxonomy" id="1392758"/>
    <lineage>
        <taxon>Bacteria</taxon>
        <taxon>Bacillati</taxon>
        <taxon>Actinomycetota</taxon>
        <taxon>Actinomycetes</taxon>
        <taxon>Micromonosporales</taxon>
        <taxon>Micromonosporaceae</taxon>
        <taxon>Rhizocola</taxon>
    </lineage>
</organism>
<evidence type="ECO:0000313" key="3">
    <source>
        <dbReference type="Proteomes" id="UP000612899"/>
    </source>
</evidence>
<sequence>MNWTFEVVVVPVSDVDRAKSFYAEQLGFNVDHDSNFGDEFRIVQLTPPGSGCSVVIGKGVGGDMKPGSLQGLQLVVNDIYKAHAQLTEAGVAVGDVMYASPGGMRPAQEGDDLNNSGFVFFSDPDGNGWAVQQITARD</sequence>
<dbReference type="Gene3D" id="3.10.180.10">
    <property type="entry name" value="2,3-Dihydroxybiphenyl 1,2-Dioxygenase, domain 1"/>
    <property type="match status" value="1"/>
</dbReference>
<dbReference type="InterPro" id="IPR004360">
    <property type="entry name" value="Glyas_Fos-R_dOase_dom"/>
</dbReference>
<dbReference type="InterPro" id="IPR029068">
    <property type="entry name" value="Glyas_Bleomycin-R_OHBP_Dase"/>
</dbReference>
<evidence type="ECO:0000313" key="2">
    <source>
        <dbReference type="EMBL" id="GIH09983.1"/>
    </source>
</evidence>
<name>A0A8J3QIF4_9ACTN</name>
<dbReference type="Proteomes" id="UP000612899">
    <property type="component" value="Unassembled WGS sequence"/>
</dbReference>
<dbReference type="RefSeq" id="WP_203913707.1">
    <property type="nucleotide sequence ID" value="NZ_BONY01000081.1"/>
</dbReference>